<proteinExistence type="predicted"/>
<accession>A0ACC2X475</accession>
<organism evidence="1 2">
    <name type="scientific">Naganishia vaughanmartiniae</name>
    <dbReference type="NCBI Taxonomy" id="1424756"/>
    <lineage>
        <taxon>Eukaryota</taxon>
        <taxon>Fungi</taxon>
        <taxon>Dikarya</taxon>
        <taxon>Basidiomycota</taxon>
        <taxon>Agaricomycotina</taxon>
        <taxon>Tremellomycetes</taxon>
        <taxon>Filobasidiales</taxon>
        <taxon>Filobasidiaceae</taxon>
        <taxon>Naganishia</taxon>
    </lineage>
</organism>
<dbReference type="Proteomes" id="UP001243375">
    <property type="component" value="Unassembled WGS sequence"/>
</dbReference>
<gene>
    <name evidence="1" type="ORF">QFC22_004125</name>
</gene>
<name>A0ACC2X475_9TREE</name>
<reference evidence="1" key="1">
    <citation type="submission" date="2023-04" db="EMBL/GenBank/DDBJ databases">
        <title>Draft Genome sequencing of Naganishia species isolated from polar environments using Oxford Nanopore Technology.</title>
        <authorList>
            <person name="Leo P."/>
            <person name="Venkateswaran K."/>
        </authorList>
    </citation>
    <scope>NUCLEOTIDE SEQUENCE</scope>
    <source>
        <strain evidence="1">MNA-CCFEE 5425</strain>
    </source>
</reference>
<protein>
    <submittedName>
        <fullName evidence="1">Uncharacterized protein</fullName>
    </submittedName>
</protein>
<dbReference type="EMBL" id="JASBWU010000011">
    <property type="protein sequence ID" value="KAJ9118219.1"/>
    <property type="molecule type" value="Genomic_DNA"/>
</dbReference>
<sequence length="200" mass="22627">MESASPDVGSQLAGRSLPTVTEAQPGSAAMTKQPSRVTFDPASPENKTGRHGPTTSFHRPNRFNKKIDWHVHSEREVPAFEQQLAPFRQLIEEFSNCRYAYAEILLQWGLYRQAADIVRLSNGHASNSEVEEEAWNLATKAHVIGIYPPAMFLLRRRHRRQEIRQVSPVWELTTFATMLNMSFAGQGTRHDLLGLSAYQP</sequence>
<evidence type="ECO:0000313" key="2">
    <source>
        <dbReference type="Proteomes" id="UP001243375"/>
    </source>
</evidence>
<comment type="caution">
    <text evidence="1">The sequence shown here is derived from an EMBL/GenBank/DDBJ whole genome shotgun (WGS) entry which is preliminary data.</text>
</comment>
<evidence type="ECO:0000313" key="1">
    <source>
        <dbReference type="EMBL" id="KAJ9118219.1"/>
    </source>
</evidence>
<keyword evidence="2" id="KW-1185">Reference proteome</keyword>